<dbReference type="RefSeq" id="WP_248666715.1">
    <property type="nucleotide sequence ID" value="NZ_JALPRX010000035.1"/>
</dbReference>
<comment type="caution">
    <text evidence="12">The sequence shown here is derived from an EMBL/GenBank/DDBJ whole genome shotgun (WGS) entry which is preliminary data.</text>
</comment>
<feature type="transmembrane region" description="Helical" evidence="10">
    <location>
        <begin position="40"/>
        <end position="60"/>
    </location>
</feature>
<feature type="transmembrane region" description="Helical" evidence="10">
    <location>
        <begin position="237"/>
        <end position="258"/>
    </location>
</feature>
<keyword evidence="3" id="KW-0813">Transport</keyword>
<dbReference type="GO" id="GO:0043190">
    <property type="term" value="C:ATP-binding cassette (ABC) transporter complex"/>
    <property type="evidence" value="ECO:0007669"/>
    <property type="project" value="InterPro"/>
</dbReference>
<evidence type="ECO:0000256" key="1">
    <source>
        <dbReference type="ARBA" id="ARBA00004651"/>
    </source>
</evidence>
<organism evidence="12 13">
    <name type="scientific">Roseomonas acroporae</name>
    <dbReference type="NCBI Taxonomy" id="2937791"/>
    <lineage>
        <taxon>Bacteria</taxon>
        <taxon>Pseudomonadati</taxon>
        <taxon>Pseudomonadota</taxon>
        <taxon>Alphaproteobacteria</taxon>
        <taxon>Acetobacterales</taxon>
        <taxon>Roseomonadaceae</taxon>
        <taxon>Roseomonas</taxon>
    </lineage>
</organism>
<feature type="transmembrane region" description="Helical" evidence="10">
    <location>
        <begin position="150"/>
        <end position="174"/>
    </location>
</feature>
<keyword evidence="9 10" id="KW-0472">Membrane</keyword>
<evidence type="ECO:0000256" key="5">
    <source>
        <dbReference type="ARBA" id="ARBA00022597"/>
    </source>
</evidence>
<reference evidence="12" key="1">
    <citation type="submission" date="2022-04" db="EMBL/GenBank/DDBJ databases">
        <title>Roseomonas acroporae sp. nov., isolated from coral Acropora digitifera.</title>
        <authorList>
            <person name="Sun H."/>
        </authorList>
    </citation>
    <scope>NUCLEOTIDE SEQUENCE</scope>
    <source>
        <strain evidence="12">NAR14</strain>
    </source>
</reference>
<dbReference type="GO" id="GO:0015920">
    <property type="term" value="P:lipopolysaccharide transport"/>
    <property type="evidence" value="ECO:0007669"/>
    <property type="project" value="TreeGrafter"/>
</dbReference>
<proteinExistence type="inferred from homology"/>
<dbReference type="InterPro" id="IPR000412">
    <property type="entry name" value="ABC_2_transport"/>
</dbReference>
<dbReference type="GO" id="GO:0015774">
    <property type="term" value="P:polysaccharide transport"/>
    <property type="evidence" value="ECO:0007669"/>
    <property type="project" value="UniProtKB-KW"/>
</dbReference>
<evidence type="ECO:0000313" key="13">
    <source>
        <dbReference type="Proteomes" id="UP001139516"/>
    </source>
</evidence>
<feature type="transmembrane region" description="Helical" evidence="10">
    <location>
        <begin position="186"/>
        <end position="211"/>
    </location>
</feature>
<gene>
    <name evidence="12" type="ORF">M0638_09395</name>
</gene>
<keyword evidence="8" id="KW-0625">Polysaccharide transport</keyword>
<evidence type="ECO:0000256" key="4">
    <source>
        <dbReference type="ARBA" id="ARBA00022475"/>
    </source>
</evidence>
<protein>
    <submittedName>
        <fullName evidence="12">ABC transporter permease</fullName>
    </submittedName>
</protein>
<sequence length="264" mass="29184">MSGAASQRGFAGALQVQGRVIGALLMRELHTRFGRENLGYVWLFAEPAMLGFAVTSLHLITEAHLPNGIPPLAFYLIGYIPFYMLRAIINRAASTIDSNRTLLYHRQVTLSDMLVARTLLEGAACLVVTAVATLWSGVVGDGWPEDPMKMVYGIVLMVWWSHGIAMLVAAGSALTELVDRFVHPAVYIFMPLSGAFFMKDWMGPTVAWILWFNPVVQMYEMIRDGQFGERIFTDYDVGYMLAHNVALTLLGLAALRAVRGKLVG</sequence>
<dbReference type="GO" id="GO:0140359">
    <property type="term" value="F:ABC-type transporter activity"/>
    <property type="evidence" value="ECO:0007669"/>
    <property type="project" value="InterPro"/>
</dbReference>
<dbReference type="InterPro" id="IPR013525">
    <property type="entry name" value="ABC2_TM"/>
</dbReference>
<comment type="similarity">
    <text evidence="2">Belongs to the ABC-2 integral membrane protein family.</text>
</comment>
<evidence type="ECO:0000256" key="7">
    <source>
        <dbReference type="ARBA" id="ARBA00022989"/>
    </source>
</evidence>
<evidence type="ECO:0000256" key="10">
    <source>
        <dbReference type="SAM" id="Phobius"/>
    </source>
</evidence>
<feature type="transmembrane region" description="Helical" evidence="10">
    <location>
        <begin position="72"/>
        <end position="93"/>
    </location>
</feature>
<evidence type="ECO:0000256" key="2">
    <source>
        <dbReference type="ARBA" id="ARBA00007783"/>
    </source>
</evidence>
<evidence type="ECO:0000259" key="11">
    <source>
        <dbReference type="Pfam" id="PF01061"/>
    </source>
</evidence>
<accession>A0A9X1Y950</accession>
<evidence type="ECO:0000256" key="3">
    <source>
        <dbReference type="ARBA" id="ARBA00022448"/>
    </source>
</evidence>
<keyword evidence="13" id="KW-1185">Reference proteome</keyword>
<dbReference type="PANTHER" id="PTHR30413">
    <property type="entry name" value="INNER MEMBRANE TRANSPORT PERMEASE"/>
    <property type="match status" value="1"/>
</dbReference>
<evidence type="ECO:0000256" key="6">
    <source>
        <dbReference type="ARBA" id="ARBA00022692"/>
    </source>
</evidence>
<evidence type="ECO:0000256" key="8">
    <source>
        <dbReference type="ARBA" id="ARBA00023047"/>
    </source>
</evidence>
<dbReference type="Pfam" id="PF01061">
    <property type="entry name" value="ABC2_membrane"/>
    <property type="match status" value="1"/>
</dbReference>
<dbReference type="Proteomes" id="UP001139516">
    <property type="component" value="Unassembled WGS sequence"/>
</dbReference>
<feature type="domain" description="ABC-2 type transporter transmembrane" evidence="11">
    <location>
        <begin position="21"/>
        <end position="227"/>
    </location>
</feature>
<evidence type="ECO:0000256" key="9">
    <source>
        <dbReference type="ARBA" id="ARBA00023136"/>
    </source>
</evidence>
<feature type="transmembrane region" description="Helical" evidence="10">
    <location>
        <begin position="114"/>
        <end position="138"/>
    </location>
</feature>
<dbReference type="PANTHER" id="PTHR30413:SF10">
    <property type="entry name" value="CAPSULE POLYSACCHARIDE EXPORT INNER-MEMBRANE PROTEIN CTRC"/>
    <property type="match status" value="1"/>
</dbReference>
<keyword evidence="4" id="KW-1003">Cell membrane</keyword>
<evidence type="ECO:0000313" key="12">
    <source>
        <dbReference type="EMBL" id="MCK8784595.1"/>
    </source>
</evidence>
<dbReference type="AlphaFoldDB" id="A0A9X1Y950"/>
<dbReference type="EMBL" id="JALPRX010000035">
    <property type="protein sequence ID" value="MCK8784595.1"/>
    <property type="molecule type" value="Genomic_DNA"/>
</dbReference>
<keyword evidence="5" id="KW-0762">Sugar transport</keyword>
<dbReference type="PRINTS" id="PR00164">
    <property type="entry name" value="ABC2TRNSPORT"/>
</dbReference>
<comment type="subcellular location">
    <subcellularLocation>
        <location evidence="1">Cell membrane</location>
        <topology evidence="1">Multi-pass membrane protein</topology>
    </subcellularLocation>
</comment>
<keyword evidence="7 10" id="KW-1133">Transmembrane helix</keyword>
<keyword evidence="6 10" id="KW-0812">Transmembrane</keyword>
<name>A0A9X1Y950_9PROT</name>